<evidence type="ECO:0000313" key="3">
    <source>
        <dbReference type="Proteomes" id="UP001301442"/>
    </source>
</evidence>
<keyword evidence="3" id="KW-1185">Reference proteome</keyword>
<evidence type="ECO:0000256" key="1">
    <source>
        <dbReference type="SAM" id="Phobius"/>
    </source>
</evidence>
<dbReference type="EMBL" id="CP136600">
    <property type="protein sequence ID" value="WOH37208.1"/>
    <property type="molecule type" value="Genomic_DNA"/>
</dbReference>
<keyword evidence="1" id="KW-0472">Membrane</keyword>
<dbReference type="Proteomes" id="UP001301442">
    <property type="component" value="Chromosome"/>
</dbReference>
<evidence type="ECO:0000313" key="2">
    <source>
        <dbReference type="EMBL" id="WOH37208.1"/>
    </source>
</evidence>
<reference evidence="2 3" key="1">
    <citation type="submission" date="2023-09" db="EMBL/GenBank/DDBJ databases">
        <authorList>
            <person name="Qi X."/>
        </authorList>
    </citation>
    <scope>NUCLEOTIDE SEQUENCE [LARGE SCALE GENOMIC DNA]</scope>
    <source>
        <strain evidence="2 3">S1-1</strain>
    </source>
</reference>
<gene>
    <name evidence="2" type="ORF">RI844_17855</name>
</gene>
<name>A0ABZ0GNS9_9GAMM</name>
<feature type="transmembrane region" description="Helical" evidence="1">
    <location>
        <begin position="12"/>
        <end position="31"/>
    </location>
</feature>
<proteinExistence type="predicted"/>
<accession>A0ABZ0GNS9</accession>
<sequence>MQWLTNILQPQILALLIPVIGIIAFFGHKALKSHHQHLERMEKIRKGIDPDANE</sequence>
<keyword evidence="1" id="KW-0812">Transmembrane</keyword>
<keyword evidence="1" id="KW-1133">Transmembrane helix</keyword>
<dbReference type="RefSeq" id="WP_348396000.1">
    <property type="nucleotide sequence ID" value="NZ_CP136600.1"/>
</dbReference>
<protein>
    <submittedName>
        <fullName evidence="2">Uncharacterized protein</fullName>
    </submittedName>
</protein>
<organism evidence="2 3">
    <name type="scientific">Thalassotalea fonticola</name>
    <dbReference type="NCBI Taxonomy" id="3065649"/>
    <lineage>
        <taxon>Bacteria</taxon>
        <taxon>Pseudomonadati</taxon>
        <taxon>Pseudomonadota</taxon>
        <taxon>Gammaproteobacteria</taxon>
        <taxon>Alteromonadales</taxon>
        <taxon>Colwelliaceae</taxon>
        <taxon>Thalassotalea</taxon>
    </lineage>
</organism>